<accession>A0A8E4ZJA5</accession>
<dbReference type="Proteomes" id="UP000693804">
    <property type="component" value="Segment"/>
</dbReference>
<keyword evidence="2" id="KW-1185">Reference proteome</keyword>
<sequence>MKDNFKKRILLLLEALSKKEKRDINVHLFCVEHNINYKSLYNSFAIDHIGIKMVHSLKNAVPKLNINWLLYEEGNMFMTHKLPSKVSNN</sequence>
<proteinExistence type="predicted"/>
<name>A0A8E4ZJA5_9CAUD</name>
<dbReference type="EMBL" id="MT732435">
    <property type="protein sequence ID" value="QQV89956.1"/>
    <property type="molecule type" value="Genomic_DNA"/>
</dbReference>
<reference evidence="1" key="1">
    <citation type="submission" date="2020-07" db="EMBL/GenBank/DDBJ databases">
        <title>Highly diverse flavobacterial phages as mortality factor during North Sea spring blooms.</title>
        <authorList>
            <person name="Bartlau N."/>
            <person name="Wichels A."/>
            <person name="Krohne G."/>
            <person name="Adriaenssens E.M."/>
            <person name="Heins A."/>
            <person name="Fuchs B.M."/>
            <person name="Amann R."/>
            <person name="Moraru C."/>
        </authorList>
    </citation>
    <scope>NUCLEOTIDE SEQUENCE</scope>
</reference>
<protein>
    <submittedName>
        <fullName evidence="1">Uncharacterized protein</fullName>
    </submittedName>
</protein>
<organism evidence="1 2">
    <name type="scientific">Cellulophaga phage Ingeline_1</name>
    <dbReference type="NCBI Taxonomy" id="2745674"/>
    <lineage>
        <taxon>Viruses</taxon>
        <taxon>Duplodnaviria</taxon>
        <taxon>Heunggongvirae</taxon>
        <taxon>Uroviricota</taxon>
        <taxon>Caudoviricetes</taxon>
        <taxon>Duneviridae</taxon>
        <taxon>Ingelinevirus</taxon>
        <taxon>Ingelinevirus ingeline</taxon>
    </lineage>
</organism>
<gene>
    <name evidence="1" type="ORF">Ingeline1_12</name>
</gene>
<evidence type="ECO:0000313" key="2">
    <source>
        <dbReference type="Proteomes" id="UP000693804"/>
    </source>
</evidence>
<evidence type="ECO:0000313" key="1">
    <source>
        <dbReference type="EMBL" id="QQV89956.1"/>
    </source>
</evidence>